<accession>A0A835Q7W2</accession>
<gene>
    <name evidence="1" type="ORF">HPP92_020034</name>
</gene>
<reference evidence="1 2" key="1">
    <citation type="journal article" date="2020" name="Nat. Food">
        <title>A phased Vanilla planifolia genome enables genetic improvement of flavour and production.</title>
        <authorList>
            <person name="Hasing T."/>
            <person name="Tang H."/>
            <person name="Brym M."/>
            <person name="Khazi F."/>
            <person name="Huang T."/>
            <person name="Chambers A.H."/>
        </authorList>
    </citation>
    <scope>NUCLEOTIDE SEQUENCE [LARGE SCALE GENOMIC DNA]</scope>
    <source>
        <tissue evidence="1">Leaf</tissue>
    </source>
</reference>
<name>A0A835Q7W2_VANPL</name>
<dbReference type="Proteomes" id="UP000639772">
    <property type="component" value="Chromosome 10"/>
</dbReference>
<evidence type="ECO:0000313" key="2">
    <source>
        <dbReference type="Proteomes" id="UP000639772"/>
    </source>
</evidence>
<sequence length="130" mass="15450">MEKTEEAVQVIEKRWYLLELRKKMGLSNPKPVTIELNRLENLLKALKRKEFFKDKAVFEVKKKLKKVEEKLEHAKNKWRTRKATMRRIPSKSEGRLSSFSFETLTACPLEAEIRMYKNEIAALQRRQKGS</sequence>
<proteinExistence type="predicted"/>
<comment type="caution">
    <text evidence="1">The sequence shown here is derived from an EMBL/GenBank/DDBJ whole genome shotgun (WGS) entry which is preliminary data.</text>
</comment>
<dbReference type="AlphaFoldDB" id="A0A835Q7W2"/>
<protein>
    <submittedName>
        <fullName evidence="1">Uncharacterized protein</fullName>
    </submittedName>
</protein>
<organism evidence="1 2">
    <name type="scientific">Vanilla planifolia</name>
    <name type="common">Vanilla</name>
    <dbReference type="NCBI Taxonomy" id="51239"/>
    <lineage>
        <taxon>Eukaryota</taxon>
        <taxon>Viridiplantae</taxon>
        <taxon>Streptophyta</taxon>
        <taxon>Embryophyta</taxon>
        <taxon>Tracheophyta</taxon>
        <taxon>Spermatophyta</taxon>
        <taxon>Magnoliopsida</taxon>
        <taxon>Liliopsida</taxon>
        <taxon>Asparagales</taxon>
        <taxon>Orchidaceae</taxon>
        <taxon>Vanilloideae</taxon>
        <taxon>Vanilleae</taxon>
        <taxon>Vanilla</taxon>
    </lineage>
</organism>
<evidence type="ECO:0000313" key="1">
    <source>
        <dbReference type="EMBL" id="KAG0465870.1"/>
    </source>
</evidence>
<dbReference type="EMBL" id="JADCNM010000010">
    <property type="protein sequence ID" value="KAG0465870.1"/>
    <property type="molecule type" value="Genomic_DNA"/>
</dbReference>